<gene>
    <name evidence="1" type="ORF">CLUMA_CG008189</name>
</gene>
<name>A0A1J1I8E9_9DIPT</name>
<evidence type="ECO:0000313" key="2">
    <source>
        <dbReference type="Proteomes" id="UP000183832"/>
    </source>
</evidence>
<organism evidence="1 2">
    <name type="scientific">Clunio marinus</name>
    <dbReference type="NCBI Taxonomy" id="568069"/>
    <lineage>
        <taxon>Eukaryota</taxon>
        <taxon>Metazoa</taxon>
        <taxon>Ecdysozoa</taxon>
        <taxon>Arthropoda</taxon>
        <taxon>Hexapoda</taxon>
        <taxon>Insecta</taxon>
        <taxon>Pterygota</taxon>
        <taxon>Neoptera</taxon>
        <taxon>Endopterygota</taxon>
        <taxon>Diptera</taxon>
        <taxon>Nematocera</taxon>
        <taxon>Chironomoidea</taxon>
        <taxon>Chironomidae</taxon>
        <taxon>Clunio</taxon>
    </lineage>
</organism>
<accession>A0A1J1I8E9</accession>
<keyword evidence="2" id="KW-1185">Reference proteome</keyword>
<dbReference type="EMBL" id="CVRI01000039">
    <property type="protein sequence ID" value="CRK94689.1"/>
    <property type="molecule type" value="Genomic_DNA"/>
</dbReference>
<reference evidence="1 2" key="1">
    <citation type="submission" date="2015-04" db="EMBL/GenBank/DDBJ databases">
        <authorList>
            <person name="Syromyatnikov M.Y."/>
            <person name="Popov V.N."/>
        </authorList>
    </citation>
    <scope>NUCLEOTIDE SEQUENCE [LARGE SCALE GENOMIC DNA]</scope>
</reference>
<protein>
    <submittedName>
        <fullName evidence="1">CLUMA_CG008189, isoform A</fullName>
    </submittedName>
</protein>
<dbReference type="AlphaFoldDB" id="A0A1J1I8E9"/>
<dbReference type="Proteomes" id="UP000183832">
    <property type="component" value="Unassembled WGS sequence"/>
</dbReference>
<proteinExistence type="predicted"/>
<sequence>MEVMFIGNDLKSDERLRNQKHFCESVLRGLKCFVAFIKRYSEVKLQEIILLTAKYAKANVINT</sequence>
<evidence type="ECO:0000313" key="1">
    <source>
        <dbReference type="EMBL" id="CRK94689.1"/>
    </source>
</evidence>